<evidence type="ECO:0000256" key="6">
    <source>
        <dbReference type="ARBA" id="ARBA00023136"/>
    </source>
</evidence>
<dbReference type="AlphaFoldDB" id="A0A090AKE8"/>
<sequence>MIKFILNLLGGVVFFSSLQVILIHQQNRLQFIELQTLQQQREVLMVEWNRLQLEQSTWTQPSRIETIAREQLNMIPPAPDDIMVIKP</sequence>
<evidence type="ECO:0000256" key="9">
    <source>
        <dbReference type="NCBIfam" id="TIGR02209"/>
    </source>
</evidence>
<dbReference type="Proteomes" id="UP000031623">
    <property type="component" value="Chromosome"/>
</dbReference>
<keyword evidence="5 8" id="KW-1133">Transmembrane helix</keyword>
<dbReference type="GO" id="GO:0032153">
    <property type="term" value="C:cell division site"/>
    <property type="evidence" value="ECO:0007669"/>
    <property type="project" value="UniProtKB-UniRule"/>
</dbReference>
<evidence type="ECO:0000256" key="4">
    <source>
        <dbReference type="ARBA" id="ARBA00022692"/>
    </source>
</evidence>
<dbReference type="HOGENOM" id="CLU_156524_1_0_6"/>
<dbReference type="PANTHER" id="PTHR37479">
    <property type="entry name" value="CELL DIVISION PROTEIN FTSL"/>
    <property type="match status" value="1"/>
</dbReference>
<organism evidence="10 11">
    <name type="scientific">Thioploca ingrica</name>
    <dbReference type="NCBI Taxonomy" id="40754"/>
    <lineage>
        <taxon>Bacteria</taxon>
        <taxon>Pseudomonadati</taxon>
        <taxon>Pseudomonadota</taxon>
        <taxon>Gammaproteobacteria</taxon>
        <taxon>Thiotrichales</taxon>
        <taxon>Thiotrichaceae</taxon>
        <taxon>Thioploca</taxon>
    </lineage>
</organism>
<gene>
    <name evidence="8" type="primary">ftsL</name>
    <name evidence="10" type="ORF">THII_1198</name>
</gene>
<keyword evidence="7 8" id="KW-0131">Cell cycle</keyword>
<evidence type="ECO:0000256" key="1">
    <source>
        <dbReference type="ARBA" id="ARBA00004401"/>
    </source>
</evidence>
<protein>
    <recommendedName>
        <fullName evidence="8 9">Cell division protein FtsL</fullName>
    </recommendedName>
</protein>
<evidence type="ECO:0000256" key="3">
    <source>
        <dbReference type="ARBA" id="ARBA00022618"/>
    </source>
</evidence>
<dbReference type="KEGG" id="tig:THII_1198"/>
<evidence type="ECO:0000256" key="8">
    <source>
        <dbReference type="HAMAP-Rule" id="MF_00910"/>
    </source>
</evidence>
<comment type="subcellular location">
    <subcellularLocation>
        <location evidence="8">Cell inner membrane</location>
        <topology evidence="8">Single-pass type II membrane protein</topology>
    </subcellularLocation>
    <subcellularLocation>
        <location evidence="1">Cell membrane</location>
        <topology evidence="1">Single-pass type II membrane protein</topology>
    </subcellularLocation>
    <text evidence="8">Localizes to the division septum where it forms a ring structure.</text>
</comment>
<dbReference type="PANTHER" id="PTHR37479:SF1">
    <property type="entry name" value="CELL DIVISION PROTEIN FTSL"/>
    <property type="match status" value="1"/>
</dbReference>
<evidence type="ECO:0000313" key="11">
    <source>
        <dbReference type="Proteomes" id="UP000031623"/>
    </source>
</evidence>
<comment type="subunit">
    <text evidence="8">Part of a complex composed of FtsB, FtsL and FtsQ.</text>
</comment>
<comment type="function">
    <text evidence="8">Essential cell division protein. May link together the upstream cell division proteins, which are predominantly cytoplasmic, with the downstream cell division proteins, which are predominantly periplasmic.</text>
</comment>
<dbReference type="STRING" id="40754.THII_1198"/>
<evidence type="ECO:0000313" key="10">
    <source>
        <dbReference type="EMBL" id="BAP55495.1"/>
    </source>
</evidence>
<dbReference type="OrthoDB" id="5298556at2"/>
<dbReference type="GO" id="GO:0043093">
    <property type="term" value="P:FtsZ-dependent cytokinesis"/>
    <property type="evidence" value="ECO:0007669"/>
    <property type="project" value="UniProtKB-UniRule"/>
</dbReference>
<keyword evidence="11" id="KW-1185">Reference proteome</keyword>
<dbReference type="HAMAP" id="MF_00910">
    <property type="entry name" value="FtsL"/>
    <property type="match status" value="1"/>
</dbReference>
<evidence type="ECO:0000256" key="2">
    <source>
        <dbReference type="ARBA" id="ARBA00022475"/>
    </source>
</evidence>
<evidence type="ECO:0000256" key="5">
    <source>
        <dbReference type="ARBA" id="ARBA00022989"/>
    </source>
</evidence>
<name>A0A090AKE8_9GAMM</name>
<dbReference type="InterPro" id="IPR011922">
    <property type="entry name" value="Cell_div_FtsL"/>
</dbReference>
<keyword evidence="2 8" id="KW-1003">Cell membrane</keyword>
<dbReference type="NCBIfam" id="TIGR02209">
    <property type="entry name" value="ftsL_broad"/>
    <property type="match status" value="1"/>
</dbReference>
<reference evidence="10 11" key="1">
    <citation type="journal article" date="2014" name="ISME J.">
        <title>Ecophysiology of Thioploca ingrica as revealed by the complete genome sequence supplemented with proteomic evidence.</title>
        <authorList>
            <person name="Kojima H."/>
            <person name="Ogura Y."/>
            <person name="Yamamoto N."/>
            <person name="Togashi T."/>
            <person name="Mori H."/>
            <person name="Watanabe T."/>
            <person name="Nemoto F."/>
            <person name="Kurokawa K."/>
            <person name="Hayashi T."/>
            <person name="Fukui M."/>
        </authorList>
    </citation>
    <scope>NUCLEOTIDE SEQUENCE [LARGE SCALE GENOMIC DNA]</scope>
</reference>
<evidence type="ECO:0000256" key="7">
    <source>
        <dbReference type="ARBA" id="ARBA00023306"/>
    </source>
</evidence>
<dbReference type="EMBL" id="AP014633">
    <property type="protein sequence ID" value="BAP55495.1"/>
    <property type="molecule type" value="Genomic_DNA"/>
</dbReference>
<comment type="similarity">
    <text evidence="8">Belongs to the FtsL family.</text>
</comment>
<keyword evidence="8" id="KW-0997">Cell inner membrane</keyword>
<keyword evidence="3 8" id="KW-0132">Cell division</keyword>
<proteinExistence type="inferred from homology"/>
<dbReference type="GO" id="GO:0005886">
    <property type="term" value="C:plasma membrane"/>
    <property type="evidence" value="ECO:0007669"/>
    <property type="project" value="UniProtKB-SubCell"/>
</dbReference>
<dbReference type="Pfam" id="PF04999">
    <property type="entry name" value="FtsL"/>
    <property type="match status" value="1"/>
</dbReference>
<keyword evidence="4 8" id="KW-0812">Transmembrane</keyword>
<keyword evidence="6 8" id="KW-0472">Membrane</keyword>
<accession>A0A090AKE8</accession>